<evidence type="ECO:0000313" key="5">
    <source>
        <dbReference type="EMBL" id="RKL69205.1"/>
    </source>
</evidence>
<dbReference type="InterPro" id="IPR006054">
    <property type="entry name" value="DnaQ"/>
</dbReference>
<dbReference type="NCBIfam" id="TIGR00573">
    <property type="entry name" value="dnaq"/>
    <property type="match status" value="1"/>
</dbReference>
<dbReference type="Pfam" id="PF00929">
    <property type="entry name" value="RNase_T"/>
    <property type="match status" value="1"/>
</dbReference>
<dbReference type="SMART" id="SM00479">
    <property type="entry name" value="EXOIII"/>
    <property type="match status" value="1"/>
</dbReference>
<dbReference type="GO" id="GO:0008408">
    <property type="term" value="F:3'-5' exonuclease activity"/>
    <property type="evidence" value="ECO:0007669"/>
    <property type="project" value="TreeGrafter"/>
</dbReference>
<dbReference type="AlphaFoldDB" id="A0A3A9KMS2"/>
<dbReference type="RefSeq" id="WP_110936156.1">
    <property type="nucleotide sequence ID" value="NZ_KZ614146.1"/>
</dbReference>
<dbReference type="GO" id="GO:0006260">
    <property type="term" value="P:DNA replication"/>
    <property type="evidence" value="ECO:0007669"/>
    <property type="project" value="InterPro"/>
</dbReference>
<evidence type="ECO:0000256" key="3">
    <source>
        <dbReference type="ARBA" id="ARBA00022839"/>
    </source>
</evidence>
<dbReference type="OrthoDB" id="9804290at2"/>
<keyword evidence="1" id="KW-0540">Nuclease</keyword>
<dbReference type="PANTHER" id="PTHR30231">
    <property type="entry name" value="DNA POLYMERASE III SUBUNIT EPSILON"/>
    <property type="match status" value="1"/>
</dbReference>
<feature type="domain" description="Exonuclease" evidence="4">
    <location>
        <begin position="59"/>
        <end position="227"/>
    </location>
</feature>
<dbReference type="SUPFAM" id="SSF53098">
    <property type="entry name" value="Ribonuclease H-like"/>
    <property type="match status" value="1"/>
</dbReference>
<reference evidence="5 6" key="1">
    <citation type="submission" date="2017-10" db="EMBL/GenBank/DDBJ databases">
        <title>Bacillus sp. nov., a halophilic bacterium isolated from a Keqin Lake.</title>
        <authorList>
            <person name="Wang H."/>
        </authorList>
    </citation>
    <scope>NUCLEOTIDE SEQUENCE [LARGE SCALE GENOMIC DNA]</scope>
    <source>
        <strain evidence="5 6">KCTC 13187</strain>
    </source>
</reference>
<comment type="caution">
    <text evidence="5">The sequence shown here is derived from an EMBL/GenBank/DDBJ whole genome shotgun (WGS) entry which is preliminary data.</text>
</comment>
<evidence type="ECO:0000256" key="2">
    <source>
        <dbReference type="ARBA" id="ARBA00022801"/>
    </source>
</evidence>
<protein>
    <submittedName>
        <fullName evidence="5">DNA polymerase III subunit epsilon</fullName>
    </submittedName>
</protein>
<dbReference type="CDD" id="cd06127">
    <property type="entry name" value="DEDDh"/>
    <property type="match status" value="1"/>
</dbReference>
<evidence type="ECO:0000313" key="6">
    <source>
        <dbReference type="Proteomes" id="UP000281498"/>
    </source>
</evidence>
<dbReference type="FunFam" id="3.30.420.10:FF:000045">
    <property type="entry name" value="3'-5' exonuclease DinG"/>
    <property type="match status" value="1"/>
</dbReference>
<keyword evidence="3" id="KW-0269">Exonuclease</keyword>
<organism evidence="5 6">
    <name type="scientific">Salipaludibacillus neizhouensis</name>
    <dbReference type="NCBI Taxonomy" id="885475"/>
    <lineage>
        <taxon>Bacteria</taxon>
        <taxon>Bacillati</taxon>
        <taxon>Bacillota</taxon>
        <taxon>Bacilli</taxon>
        <taxon>Bacillales</taxon>
        <taxon>Bacillaceae</taxon>
    </lineage>
</organism>
<dbReference type="GO" id="GO:0003677">
    <property type="term" value="F:DNA binding"/>
    <property type="evidence" value="ECO:0007669"/>
    <property type="project" value="InterPro"/>
</dbReference>
<keyword evidence="6" id="KW-1185">Reference proteome</keyword>
<dbReference type="PANTHER" id="PTHR30231:SF4">
    <property type="entry name" value="PROTEIN NEN2"/>
    <property type="match status" value="1"/>
</dbReference>
<dbReference type="InterPro" id="IPR012337">
    <property type="entry name" value="RNaseH-like_sf"/>
</dbReference>
<dbReference type="InterPro" id="IPR013520">
    <property type="entry name" value="Ribonucl_H"/>
</dbReference>
<dbReference type="GO" id="GO:0005829">
    <property type="term" value="C:cytosol"/>
    <property type="evidence" value="ECO:0007669"/>
    <property type="project" value="TreeGrafter"/>
</dbReference>
<dbReference type="EMBL" id="PDOE01000001">
    <property type="protein sequence ID" value="RKL69205.1"/>
    <property type="molecule type" value="Genomic_DNA"/>
</dbReference>
<evidence type="ECO:0000256" key="1">
    <source>
        <dbReference type="ARBA" id="ARBA00022722"/>
    </source>
</evidence>
<sequence>MEISVLKIIKYLIYDRFHFEKSKDQWIENHQETYDVLCEKMNQSAETSFPADERLQDLSFTVFDLETTGFFPRAGDEIISIGAVKITVSDLGLSKQFYQIVSPIKKPSNEVKLLIDMTQKQIDRGKAFPESLNDFISFADQSILVAYPASFDVPFLQELSKRWNMPTGNLPHIDCHKLAQYLYPNEKNTLDHLVKKFGIVQQERHHALNDALMTAEVFQFLIEELIQRGITTLQEYRKAMNIK</sequence>
<accession>A0A3A9KMS2</accession>
<gene>
    <name evidence="5" type="ORF">CR203_04005</name>
</gene>
<evidence type="ECO:0000259" key="4">
    <source>
        <dbReference type="SMART" id="SM00479"/>
    </source>
</evidence>
<dbReference type="Proteomes" id="UP000281498">
    <property type="component" value="Unassembled WGS sequence"/>
</dbReference>
<keyword evidence="2" id="KW-0378">Hydrolase</keyword>
<proteinExistence type="predicted"/>
<dbReference type="InterPro" id="IPR036397">
    <property type="entry name" value="RNaseH_sf"/>
</dbReference>
<dbReference type="Gene3D" id="3.30.420.10">
    <property type="entry name" value="Ribonuclease H-like superfamily/Ribonuclease H"/>
    <property type="match status" value="1"/>
</dbReference>
<dbReference type="GO" id="GO:0003887">
    <property type="term" value="F:DNA-directed DNA polymerase activity"/>
    <property type="evidence" value="ECO:0007669"/>
    <property type="project" value="InterPro"/>
</dbReference>
<name>A0A3A9KMS2_9BACI</name>